<gene>
    <name evidence="1" type="ORF">J5Y05_14290</name>
</gene>
<keyword evidence="2" id="KW-1185">Reference proteome</keyword>
<sequence>MTEQTAVDQWNSRYPISTAVVAYPGARPEDDPTGERLITRTRSEASVLGGHTAVVWVDGHSACIALTHVDPVQPADTYTPPAKYVRSDGVDCCPHATPVGPGSCEHCWDLVKWDAVDAPATSPV</sequence>
<name>A0A940XN73_9ACTN</name>
<dbReference type="RefSeq" id="WP_210872232.1">
    <property type="nucleotide sequence ID" value="NZ_JAGPNL010000003.1"/>
</dbReference>
<evidence type="ECO:0000313" key="2">
    <source>
        <dbReference type="Proteomes" id="UP000677875"/>
    </source>
</evidence>
<evidence type="ECO:0000313" key="1">
    <source>
        <dbReference type="EMBL" id="MBQ0827669.1"/>
    </source>
</evidence>
<dbReference type="AlphaFoldDB" id="A0A940XN73"/>
<accession>A0A940XN73</accession>
<dbReference type="EMBL" id="JAGPNL010000003">
    <property type="protein sequence ID" value="MBQ0827669.1"/>
    <property type="molecule type" value="Genomic_DNA"/>
</dbReference>
<reference evidence="1" key="1">
    <citation type="submission" date="2021-04" db="EMBL/GenBank/DDBJ databases">
        <title>Genome seq and assembly of Streptomyces sp. RG38.</title>
        <authorList>
            <person name="Chhetri G."/>
        </authorList>
    </citation>
    <scope>NUCLEOTIDE SEQUENCE</scope>
    <source>
        <strain evidence="1">RG38</strain>
    </source>
</reference>
<dbReference type="Proteomes" id="UP000677875">
    <property type="component" value="Unassembled WGS sequence"/>
</dbReference>
<comment type="caution">
    <text evidence="1">The sequence shown here is derived from an EMBL/GenBank/DDBJ whole genome shotgun (WGS) entry which is preliminary data.</text>
</comment>
<protein>
    <submittedName>
        <fullName evidence="1">Uncharacterized protein</fullName>
    </submittedName>
</protein>
<proteinExistence type="predicted"/>
<organism evidence="1 2">
    <name type="scientific">Streptomyces tagetis</name>
    <dbReference type="NCBI Taxonomy" id="2820809"/>
    <lineage>
        <taxon>Bacteria</taxon>
        <taxon>Bacillati</taxon>
        <taxon>Actinomycetota</taxon>
        <taxon>Actinomycetes</taxon>
        <taxon>Kitasatosporales</taxon>
        <taxon>Streptomycetaceae</taxon>
        <taxon>Streptomyces</taxon>
    </lineage>
</organism>